<dbReference type="EMBL" id="JANBPG010000995">
    <property type="protein sequence ID" value="KAJ1892441.1"/>
    <property type="molecule type" value="Genomic_DNA"/>
</dbReference>
<gene>
    <name evidence="1" type="ORF">LPJ66_006341</name>
</gene>
<accession>A0ACC1ICN4</accession>
<evidence type="ECO:0000313" key="1">
    <source>
        <dbReference type="EMBL" id="KAJ1892441.1"/>
    </source>
</evidence>
<keyword evidence="2" id="KW-1185">Reference proteome</keyword>
<comment type="caution">
    <text evidence="1">The sequence shown here is derived from an EMBL/GenBank/DDBJ whole genome shotgun (WGS) entry which is preliminary data.</text>
</comment>
<organism evidence="1 2">
    <name type="scientific">Kickxella alabastrina</name>
    <dbReference type="NCBI Taxonomy" id="61397"/>
    <lineage>
        <taxon>Eukaryota</taxon>
        <taxon>Fungi</taxon>
        <taxon>Fungi incertae sedis</taxon>
        <taxon>Zoopagomycota</taxon>
        <taxon>Kickxellomycotina</taxon>
        <taxon>Kickxellomycetes</taxon>
        <taxon>Kickxellales</taxon>
        <taxon>Kickxellaceae</taxon>
        <taxon>Kickxella</taxon>
    </lineage>
</organism>
<reference evidence="1" key="1">
    <citation type="submission" date="2022-07" db="EMBL/GenBank/DDBJ databases">
        <title>Phylogenomic reconstructions and comparative analyses of Kickxellomycotina fungi.</title>
        <authorList>
            <person name="Reynolds N.K."/>
            <person name="Stajich J.E."/>
            <person name="Barry K."/>
            <person name="Grigoriev I.V."/>
            <person name="Crous P."/>
            <person name="Smith M.E."/>
        </authorList>
    </citation>
    <scope>NUCLEOTIDE SEQUENCE</scope>
    <source>
        <strain evidence="1">Benny 63K</strain>
    </source>
</reference>
<dbReference type="Proteomes" id="UP001150581">
    <property type="component" value="Unassembled WGS sequence"/>
</dbReference>
<sequence length="437" mass="46659">MFKSQATSRVLMPLLLLVLAGAQATTAATFSQHKFRRADDHAGHSHGGNDDDDVDCSATGIDNWEKGLHIAAIFIVMAVSGLGSFLPVVGHYLPVLRIPKTALTLGKYLGTGVIISTALVHMLPSAIGSLNSKCVGSRMGDYSSWPGVLAMMAIFAMHLMEFLLSSHTMGSHSHSHSLPTTETPRLGHSHGHSHGHDLEAQTTDALRTSSSRTESVSASDHHSHARKVSVSTNLPELSRDGDDENCDAVAVHTHHTHVHGLSFIPTAGESAALTAQRHRISTYILELGICLHSVIIGLTLSVTTGTSFKTLLVAICFHQFCEGLALGSRIAQMEYKSHGFLRAALNSAAFMLITPLGMVIGVGVRYSYQPNSPSALITMGVLDSLSAGILLYAGLVNLLAEEFSTIEFRNFRPAMKAACFITCFIGAGIMALIGKWA</sequence>
<name>A0ACC1ICN4_9FUNG</name>
<protein>
    <submittedName>
        <fullName evidence="1">Uncharacterized protein</fullName>
    </submittedName>
</protein>
<evidence type="ECO:0000313" key="2">
    <source>
        <dbReference type="Proteomes" id="UP001150581"/>
    </source>
</evidence>
<proteinExistence type="predicted"/>